<dbReference type="Proteomes" id="UP000019471">
    <property type="component" value="Unassembled WGS sequence"/>
</dbReference>
<dbReference type="PANTHER" id="PTHR47785:SF6">
    <property type="entry name" value="ZN(II)2CYS6 TRANSCRIPTION FACTOR (EUROFUNG)"/>
    <property type="match status" value="1"/>
</dbReference>
<dbReference type="GeneID" id="19190981"/>
<dbReference type="OrthoDB" id="6133115at2759"/>
<comment type="caution">
    <text evidence="1">The sequence shown here is derived from an EMBL/GenBank/DDBJ whole genome shotgun (WGS) entry which is preliminary data.</text>
</comment>
<organism evidence="1 2">
    <name type="scientific">Cladophialophora psammophila CBS 110553</name>
    <dbReference type="NCBI Taxonomy" id="1182543"/>
    <lineage>
        <taxon>Eukaryota</taxon>
        <taxon>Fungi</taxon>
        <taxon>Dikarya</taxon>
        <taxon>Ascomycota</taxon>
        <taxon>Pezizomycotina</taxon>
        <taxon>Eurotiomycetes</taxon>
        <taxon>Chaetothyriomycetidae</taxon>
        <taxon>Chaetothyriales</taxon>
        <taxon>Herpotrichiellaceae</taxon>
        <taxon>Cladophialophora</taxon>
    </lineage>
</organism>
<dbReference type="RefSeq" id="XP_007745054.1">
    <property type="nucleotide sequence ID" value="XM_007746864.1"/>
</dbReference>
<accession>W9WPT4</accession>
<dbReference type="InterPro" id="IPR053181">
    <property type="entry name" value="EcdB-like_regulator"/>
</dbReference>
<dbReference type="AlphaFoldDB" id="W9WPT4"/>
<evidence type="ECO:0000313" key="2">
    <source>
        <dbReference type="Proteomes" id="UP000019471"/>
    </source>
</evidence>
<dbReference type="EMBL" id="AMGX01000009">
    <property type="protein sequence ID" value="EXJ70202.1"/>
    <property type="molecule type" value="Genomic_DNA"/>
</dbReference>
<dbReference type="HOGENOM" id="CLU_014025_0_0_1"/>
<evidence type="ECO:0008006" key="3">
    <source>
        <dbReference type="Google" id="ProtNLM"/>
    </source>
</evidence>
<dbReference type="CDD" id="cd12148">
    <property type="entry name" value="fungal_TF_MHR"/>
    <property type="match status" value="1"/>
</dbReference>
<name>W9WPT4_9EURO</name>
<dbReference type="STRING" id="1182543.W9WPT4"/>
<keyword evidence="2" id="KW-1185">Reference proteome</keyword>
<dbReference type="eggNOG" id="ENOG502QVHD">
    <property type="taxonomic scope" value="Eukaryota"/>
</dbReference>
<protein>
    <recommendedName>
        <fullName evidence="3">Transcription factor domain-containing protein</fullName>
    </recommendedName>
</protein>
<evidence type="ECO:0000313" key="1">
    <source>
        <dbReference type="EMBL" id="EXJ70202.1"/>
    </source>
</evidence>
<sequence length="608" mass="68060">MPGPPSGLEVRLRDKRVKLAEPEKLAATKTSHVACAKATEFSVYTWKENLPASLSLIFNRLKRIETKISQLSNHGKRPSDAPKNAPATIPAVQTSPVGDAAQFLSPPHFVEIHRAISTVGSPYGDAKLSFSTRQVIHWPGIHPTKTSGSFPSATEGADTCLTETELDGSAFPEDVENESFPDDWLATLSLSTVKGLSNAYFNTFNRIFPFIDRDFYFLNTLSTVVGEGFNYSIESCLVLNVMALGCLGANAFEEGGYHNQDAFPVVGVTQTLMSQDVPGKGLFNEARRRIGLCSGAKDIQVSQYYLTAALFYSQAMCPVDQWLMTDRASTNSLIFWSHLRNSSEEWEADMQSRVFWSSLLMETVIVQELDLPRSRLRELEDIVPLPKFLPYPNTKKPQSARRDDSYYHYHFLAQIAHRILLGHIRDEMYHLNPSTLVANELRHQLNQWHTNLPPALQFDSDQNHFSSPAEAVAVSLLQTRHRSAVYHPGRPFLYKALANPASVTDQDLKFCSEALQTASNWPIATGTCKNMSSFSPLKYFMCRSFFGTLLISHALKHSGDDRLVKTLPEQSEAACTYMLNYIDELALMSPSIRKDRDLLSSIYKPVES</sequence>
<reference evidence="1 2" key="1">
    <citation type="submission" date="2013-03" db="EMBL/GenBank/DDBJ databases">
        <title>The Genome Sequence of Cladophialophora psammophila CBS 110553.</title>
        <authorList>
            <consortium name="The Broad Institute Genomics Platform"/>
            <person name="Cuomo C."/>
            <person name="de Hoog S."/>
            <person name="Gorbushina A."/>
            <person name="Walker B."/>
            <person name="Young S.K."/>
            <person name="Zeng Q."/>
            <person name="Gargeya S."/>
            <person name="Fitzgerald M."/>
            <person name="Haas B."/>
            <person name="Abouelleil A."/>
            <person name="Allen A.W."/>
            <person name="Alvarado L."/>
            <person name="Arachchi H.M."/>
            <person name="Berlin A.M."/>
            <person name="Chapman S.B."/>
            <person name="Gainer-Dewar J."/>
            <person name="Goldberg J."/>
            <person name="Griggs A."/>
            <person name="Gujja S."/>
            <person name="Hansen M."/>
            <person name="Howarth C."/>
            <person name="Imamovic A."/>
            <person name="Ireland A."/>
            <person name="Larimer J."/>
            <person name="McCowan C."/>
            <person name="Murphy C."/>
            <person name="Pearson M."/>
            <person name="Poon T.W."/>
            <person name="Priest M."/>
            <person name="Roberts A."/>
            <person name="Saif S."/>
            <person name="Shea T."/>
            <person name="Sisk P."/>
            <person name="Sykes S."/>
            <person name="Wortman J."/>
            <person name="Nusbaum C."/>
            <person name="Birren B."/>
        </authorList>
    </citation>
    <scope>NUCLEOTIDE SEQUENCE [LARGE SCALE GENOMIC DNA]</scope>
    <source>
        <strain evidence="1 2">CBS 110553</strain>
    </source>
</reference>
<gene>
    <name evidence="1" type="ORF">A1O5_06270</name>
</gene>
<dbReference type="PANTHER" id="PTHR47785">
    <property type="entry name" value="ZN(II)2CYS6 TRANSCRIPTION FACTOR (EUROFUNG)-RELATED-RELATED"/>
    <property type="match status" value="1"/>
</dbReference>
<proteinExistence type="predicted"/>